<dbReference type="PROSITE" id="PS51123">
    <property type="entry name" value="OMPA_2"/>
    <property type="match status" value="1"/>
</dbReference>
<dbReference type="InterPro" id="IPR050330">
    <property type="entry name" value="Bact_OuterMem_StrucFunc"/>
</dbReference>
<dbReference type="InterPro" id="IPR006665">
    <property type="entry name" value="OmpA-like"/>
</dbReference>
<evidence type="ECO:0000256" key="2">
    <source>
        <dbReference type="SAM" id="Coils"/>
    </source>
</evidence>
<evidence type="ECO:0000256" key="1">
    <source>
        <dbReference type="PROSITE-ProRule" id="PRU00473"/>
    </source>
</evidence>
<keyword evidence="1 3" id="KW-0472">Membrane</keyword>
<dbReference type="InterPro" id="IPR036737">
    <property type="entry name" value="OmpA-like_sf"/>
</dbReference>
<proteinExistence type="predicted"/>
<protein>
    <submittedName>
        <fullName evidence="5">Outer membrane protein Omp38</fullName>
    </submittedName>
</protein>
<keyword evidence="3" id="KW-0812">Transmembrane</keyword>
<dbReference type="SUPFAM" id="SSF103088">
    <property type="entry name" value="OmpA-like"/>
    <property type="match status" value="1"/>
</dbReference>
<gene>
    <name evidence="5" type="ORF">ASD8599_00840</name>
</gene>
<sequence length="655" mass="70463">MALSRRTGARFQASIWPGFVDAMTGLLLVLMFVLTIFMVVQFVLRETISGQESELNTLAGEVAALAQALGLEEQRSAGLETRLSGLNDTLSDAQVQLAEQSSIIATLTSERDAQSAALAAAEAEITGFEAQVAGLLAQRDAARVNVSELEAREAELLSEQEALNLALASLRGEVDSQNEQARLAAAQADAMQALIADLQSEKSDANQRIEQLNSDLAAAQDSVTAQEQARLLEAAAAEALRARLANADAELTAMTLALEEQRKQAEDTLTLLAAARATGDALDAELADALSRISILQEVEGTLSETQKSAAQLAQDNANLMVELDQMRQALSAAEQAIEAGNEDVSTLRTRLAEAETQLASGRDEAVSLQDQLARALAEKQAANAQTASTQTEIDRREALLKAAQDALTVEKETTRAAQQQSLEAQRQTELLNQQVAALRTQLGDLQALLDDAVVRDAAKDVQIQSLASQVNTALARALAQETRARALEEEDRKRLEAEAQDLEKYRSEFFGRLRDLLGNQEGIRIEGDRFVFSSEVLFPPGGADLSVEGQAEIAKVAGILRSIANDIPAGIDWVIRVDGHTDNVPLLGTGEFADNWELSQARALSVVKYMVNFLGIPPSRLAANGFGQHQPVNLADTAAARAQNRRIELKFTEK</sequence>
<evidence type="ECO:0000256" key="3">
    <source>
        <dbReference type="SAM" id="Phobius"/>
    </source>
</evidence>
<name>A0A2R8BB32_9RHOB</name>
<feature type="coiled-coil region" evidence="2">
    <location>
        <begin position="471"/>
        <end position="509"/>
    </location>
</feature>
<dbReference type="OrthoDB" id="9815217at2"/>
<feature type="coiled-coil region" evidence="2">
    <location>
        <begin position="296"/>
        <end position="386"/>
    </location>
</feature>
<dbReference type="Gene3D" id="1.10.287.1490">
    <property type="match status" value="1"/>
</dbReference>
<evidence type="ECO:0000313" key="6">
    <source>
        <dbReference type="Proteomes" id="UP000244880"/>
    </source>
</evidence>
<dbReference type="EMBL" id="OMOR01000001">
    <property type="protein sequence ID" value="SPH20102.1"/>
    <property type="molecule type" value="Genomic_DNA"/>
</dbReference>
<evidence type="ECO:0000313" key="5">
    <source>
        <dbReference type="EMBL" id="SPH20102.1"/>
    </source>
</evidence>
<accession>A0A2R8BB32</accession>
<feature type="transmembrane region" description="Helical" evidence="3">
    <location>
        <begin position="20"/>
        <end position="44"/>
    </location>
</feature>
<dbReference type="Gene3D" id="3.30.1330.60">
    <property type="entry name" value="OmpA-like domain"/>
    <property type="match status" value="1"/>
</dbReference>
<dbReference type="RefSeq" id="WP_108827364.1">
    <property type="nucleotide sequence ID" value="NZ_OMOR01000001.1"/>
</dbReference>
<feature type="domain" description="OmpA-like" evidence="4">
    <location>
        <begin position="527"/>
        <end position="655"/>
    </location>
</feature>
<keyword evidence="2" id="KW-0175">Coiled coil</keyword>
<dbReference type="PANTHER" id="PTHR30329">
    <property type="entry name" value="STATOR ELEMENT OF FLAGELLAR MOTOR COMPLEX"/>
    <property type="match status" value="1"/>
</dbReference>
<keyword evidence="6" id="KW-1185">Reference proteome</keyword>
<reference evidence="5 6" key="1">
    <citation type="submission" date="2018-03" db="EMBL/GenBank/DDBJ databases">
        <authorList>
            <person name="Keele B.F."/>
        </authorList>
    </citation>
    <scope>NUCLEOTIDE SEQUENCE [LARGE SCALE GENOMIC DNA]</scope>
    <source>
        <strain evidence="5 6">CECT 8599</strain>
    </source>
</reference>
<dbReference type="Proteomes" id="UP000244880">
    <property type="component" value="Unassembled WGS sequence"/>
</dbReference>
<feature type="coiled-coil region" evidence="2">
    <location>
        <begin position="104"/>
        <end position="264"/>
    </location>
</feature>
<dbReference type="GO" id="GO:0016020">
    <property type="term" value="C:membrane"/>
    <property type="evidence" value="ECO:0007669"/>
    <property type="project" value="UniProtKB-UniRule"/>
</dbReference>
<dbReference type="AlphaFoldDB" id="A0A2R8BB32"/>
<keyword evidence="3" id="KW-1133">Transmembrane helix</keyword>
<dbReference type="PANTHER" id="PTHR30329:SF21">
    <property type="entry name" value="LIPOPROTEIN YIAD-RELATED"/>
    <property type="match status" value="1"/>
</dbReference>
<evidence type="ECO:0000259" key="4">
    <source>
        <dbReference type="PROSITE" id="PS51123"/>
    </source>
</evidence>
<dbReference type="CDD" id="cd07185">
    <property type="entry name" value="OmpA_C-like"/>
    <property type="match status" value="1"/>
</dbReference>
<organism evidence="5 6">
    <name type="scientific">Ascidiaceihabitans donghaensis</name>
    <dbReference type="NCBI Taxonomy" id="1510460"/>
    <lineage>
        <taxon>Bacteria</taxon>
        <taxon>Pseudomonadati</taxon>
        <taxon>Pseudomonadota</taxon>
        <taxon>Alphaproteobacteria</taxon>
        <taxon>Rhodobacterales</taxon>
        <taxon>Paracoccaceae</taxon>
        <taxon>Ascidiaceihabitans</taxon>
    </lineage>
</organism>
<dbReference type="Pfam" id="PF00691">
    <property type="entry name" value="OmpA"/>
    <property type="match status" value="1"/>
</dbReference>
<dbReference type="NCBIfam" id="NF006542">
    <property type="entry name" value="PRK09039.1-1"/>
    <property type="match status" value="1"/>
</dbReference>